<feature type="compositionally biased region" description="Basic and acidic residues" evidence="1">
    <location>
        <begin position="696"/>
        <end position="705"/>
    </location>
</feature>
<reference evidence="2" key="1">
    <citation type="submission" date="2023-06" db="EMBL/GenBank/DDBJ databases">
        <title>Black Yeasts Isolated from many extreme environments.</title>
        <authorList>
            <person name="Coleine C."/>
            <person name="Stajich J.E."/>
            <person name="Selbmann L."/>
        </authorList>
    </citation>
    <scope>NUCLEOTIDE SEQUENCE</scope>
    <source>
        <strain evidence="2">CCFEE 5200</strain>
    </source>
</reference>
<feature type="compositionally biased region" description="Basic residues" evidence="1">
    <location>
        <begin position="667"/>
        <end position="679"/>
    </location>
</feature>
<evidence type="ECO:0000256" key="1">
    <source>
        <dbReference type="SAM" id="MobiDB-lite"/>
    </source>
</evidence>
<feature type="compositionally biased region" description="Basic and acidic residues" evidence="1">
    <location>
        <begin position="643"/>
        <end position="661"/>
    </location>
</feature>
<sequence>MTEATYFHSTLYKFNEHARRDVIMRFNEAMNDISARCWYDTNSDTFELKSPGVIGAVADETLAGVIAKYLDDEVATAERDNREPNIERFPDSSFDDMFTNAAPETAAQSAPPLQSTLALPNLTLNLINTEDSSPALKLFRLSELPAGLLERVLADPGDPVQRKMIDSGYTCRAVCAAGSGRGEDVFNGRIGQPLPALSQEEEAAFLGQAPFQTRIGTSANTEAEPEPEPEREHEPEVRQWRFKEGHEVNFRQWLNGMGKTELYDPDERDIVIPQDAARMLVSDQLPALGRVRVAKGAQALAAESEYDSGTEGLLTSKLPSFSALLGARATGDSESESSEDALGKESSESDKTTKGGRANSRSLLASSGTHHTPPSRSDGKSRQRTPVSLPLVGHSKSATLIRRPSVNRSILIRSALTSDDTESMPRADQHLHQLQSYGKERAAVDNIGLTARPDSQALWQAEHPSRRKTPRKRRIQLVTPSLQALAPGATGDGASRYSESANRLSEFGSPFPAGHGTIALHNVRGDAAETGGSSDTPLWEHIVVRAQPPLGTLVDDTAPVGDGEPVALPPGLGPPPGRRPIRDNVTEWLQRSVQTERHLNSIEDPPGAKQPRSLGFLPGMLVLRPAAREHSSPMEQPDDDDPIVERRQSPKDEKTRKKDTMGQRAPNRGKGKGSVKVKGKIQLPLPDPVPPPKKPKVSEKRKVSKPEAGAAAKRSKAFPPCDMQPAAEPHDSLSPSDDPQFDHRQKLENLVFASLNYHPDVSMEIRFGMVLFAYMEKSIRKGNFNSSSFMPNAVQATMMCLRLTTSTADAKHILELPDGDSPNHAHSYYEFRVRDDAGNRRGILSSSDATVRPSDDSDVIGKAYMHCPYRTWDAQYVLRGPQSEFAKEAVEQLLASITTGGTLPLLYAKIPHAFAVEGVLVKREFHRVFREGVRIVVTECQELYVQSLNEPSANLRAWCDDRDVMIGKQRLWWEAKIVAERVDDIGEMRGLVEKMVLGMDDVGAGNKGPWMPSLMERMAEGVPQPSMW</sequence>
<feature type="compositionally biased region" description="Pro residues" evidence="1">
    <location>
        <begin position="567"/>
        <end position="578"/>
    </location>
</feature>
<feature type="region of interest" description="Disordered" evidence="1">
    <location>
        <begin position="596"/>
        <end position="615"/>
    </location>
</feature>
<evidence type="ECO:0000313" key="2">
    <source>
        <dbReference type="EMBL" id="KAK0965231.1"/>
    </source>
</evidence>
<gene>
    <name evidence="2" type="ORF">LTR91_018088</name>
</gene>
<feature type="region of interest" description="Disordered" evidence="1">
    <location>
        <begin position="628"/>
        <end position="741"/>
    </location>
</feature>
<feature type="compositionally biased region" description="Basic and acidic residues" evidence="1">
    <location>
        <begin position="341"/>
        <end position="353"/>
    </location>
</feature>
<feature type="compositionally biased region" description="Polar residues" evidence="1">
    <location>
        <begin position="359"/>
        <end position="375"/>
    </location>
</feature>
<feature type="compositionally biased region" description="Basic and acidic residues" evidence="1">
    <location>
        <begin position="228"/>
        <end position="237"/>
    </location>
</feature>
<accession>A0AAN6K367</accession>
<evidence type="ECO:0000313" key="3">
    <source>
        <dbReference type="Proteomes" id="UP001175353"/>
    </source>
</evidence>
<protein>
    <submittedName>
        <fullName evidence="2">Uncharacterized protein</fullName>
    </submittedName>
</protein>
<comment type="caution">
    <text evidence="2">The sequence shown here is derived from an EMBL/GenBank/DDBJ whole genome shotgun (WGS) entry which is preliminary data.</text>
</comment>
<dbReference type="Proteomes" id="UP001175353">
    <property type="component" value="Unassembled WGS sequence"/>
</dbReference>
<name>A0AAN6K367_9PEZI</name>
<feature type="region of interest" description="Disordered" evidence="1">
    <location>
        <begin position="328"/>
        <end position="393"/>
    </location>
</feature>
<proteinExistence type="predicted"/>
<organism evidence="2 3">
    <name type="scientific">Friedmanniomyces endolithicus</name>
    <dbReference type="NCBI Taxonomy" id="329885"/>
    <lineage>
        <taxon>Eukaryota</taxon>
        <taxon>Fungi</taxon>
        <taxon>Dikarya</taxon>
        <taxon>Ascomycota</taxon>
        <taxon>Pezizomycotina</taxon>
        <taxon>Dothideomycetes</taxon>
        <taxon>Dothideomycetidae</taxon>
        <taxon>Mycosphaerellales</taxon>
        <taxon>Teratosphaeriaceae</taxon>
        <taxon>Friedmanniomyces</taxon>
    </lineage>
</organism>
<keyword evidence="3" id="KW-1185">Reference proteome</keyword>
<feature type="region of interest" description="Disordered" evidence="1">
    <location>
        <begin position="218"/>
        <end position="237"/>
    </location>
</feature>
<dbReference type="EMBL" id="JAUJLE010000247">
    <property type="protein sequence ID" value="KAK0965231.1"/>
    <property type="molecule type" value="Genomic_DNA"/>
</dbReference>
<dbReference type="AlphaFoldDB" id="A0AAN6K367"/>
<feature type="region of interest" description="Disordered" evidence="1">
    <location>
        <begin position="556"/>
        <end position="581"/>
    </location>
</feature>